<dbReference type="GO" id="GO:0016020">
    <property type="term" value="C:membrane"/>
    <property type="evidence" value="ECO:0007669"/>
    <property type="project" value="UniProtKB-SubCell"/>
</dbReference>
<keyword evidence="6 12" id="KW-1133">Transmembrane helix</keyword>
<feature type="transmembrane region" description="Helical" evidence="12">
    <location>
        <begin position="55"/>
        <end position="77"/>
    </location>
</feature>
<evidence type="ECO:0000256" key="3">
    <source>
        <dbReference type="ARBA" id="ARBA00022516"/>
    </source>
</evidence>
<name>A0A2S8GAW1_9BACT</name>
<dbReference type="GO" id="GO:0006633">
    <property type="term" value="P:fatty acid biosynthetic process"/>
    <property type="evidence" value="ECO:0007669"/>
    <property type="project" value="UniProtKB-KW"/>
</dbReference>
<feature type="transmembrane region" description="Helical" evidence="12">
    <location>
        <begin position="30"/>
        <end position="49"/>
    </location>
</feature>
<evidence type="ECO:0000256" key="5">
    <source>
        <dbReference type="ARBA" id="ARBA00022832"/>
    </source>
</evidence>
<gene>
    <name evidence="14" type="ORF">C5Y93_31310</name>
</gene>
<keyword evidence="9" id="KW-0443">Lipid metabolism</keyword>
<comment type="similarity">
    <text evidence="2">Belongs to the fatty acid desaturase type 2 family.</text>
</comment>
<keyword evidence="3" id="KW-0444">Lipid biosynthesis</keyword>
<dbReference type="GO" id="GO:0016717">
    <property type="term" value="F:oxidoreductase activity, acting on paired donors, with oxidation of a pair of donors resulting in the reduction of molecular oxygen to two molecules of water"/>
    <property type="evidence" value="ECO:0007669"/>
    <property type="project" value="InterPro"/>
</dbReference>
<evidence type="ECO:0000313" key="14">
    <source>
        <dbReference type="EMBL" id="PQO41596.1"/>
    </source>
</evidence>
<dbReference type="EMBL" id="PUHZ01000026">
    <property type="protein sequence ID" value="PQO41596.1"/>
    <property type="molecule type" value="Genomic_DNA"/>
</dbReference>
<proteinExistence type="inferred from homology"/>
<evidence type="ECO:0000256" key="2">
    <source>
        <dbReference type="ARBA" id="ARBA00008749"/>
    </source>
</evidence>
<dbReference type="Pfam" id="PF00487">
    <property type="entry name" value="FA_desaturase"/>
    <property type="match status" value="1"/>
</dbReference>
<evidence type="ECO:0000313" key="15">
    <source>
        <dbReference type="Proteomes" id="UP000237819"/>
    </source>
</evidence>
<evidence type="ECO:0000256" key="1">
    <source>
        <dbReference type="ARBA" id="ARBA00004141"/>
    </source>
</evidence>
<dbReference type="InterPro" id="IPR015876">
    <property type="entry name" value="Acyl-CoA_DS"/>
</dbReference>
<feature type="transmembrane region" description="Helical" evidence="12">
    <location>
        <begin position="213"/>
        <end position="232"/>
    </location>
</feature>
<keyword evidence="10 12" id="KW-0472">Membrane</keyword>
<dbReference type="CDD" id="cd03505">
    <property type="entry name" value="Delta9-FADS-like"/>
    <property type="match status" value="1"/>
</dbReference>
<protein>
    <submittedName>
        <fullName evidence="14">Acyl-CoA desaturase</fullName>
    </submittedName>
</protein>
<sequence>MEVLDVLKVVSPTNRGRLEKPPGIYPIRIWWEYVGVISIIHIVALAAVWPWLFSWVGVASVLIGHHLFGMFGMTIGYHRLLTHRSFQCPRWLEHTFAVLGVCCLQDTPARWVATHRVHHQHSDHQHDPHSPLVTFLWSQVGWLLVKDRDFGKMAHLDKYARDIVRDPFYLWLERGQNGLFVFLAHAVVIYLIGGVIGLSYGGWSEAWRMSWSLLVWGVAVRTVFVWHATWAVNSITHMWGYRTYETSDDSRNNWLVGWMTHGEGWHNNHHALPTAAAHGRAWWEFDLSYRVICCLEAIGLVWGVSRPELKQAVKKAA</sequence>
<evidence type="ECO:0000256" key="7">
    <source>
        <dbReference type="ARBA" id="ARBA00023002"/>
    </source>
</evidence>
<evidence type="ECO:0000256" key="4">
    <source>
        <dbReference type="ARBA" id="ARBA00022692"/>
    </source>
</evidence>
<evidence type="ECO:0000256" key="11">
    <source>
        <dbReference type="ARBA" id="ARBA00023160"/>
    </source>
</evidence>
<evidence type="ECO:0000256" key="8">
    <source>
        <dbReference type="ARBA" id="ARBA00023004"/>
    </source>
</evidence>
<keyword evidence="11" id="KW-0275">Fatty acid biosynthesis</keyword>
<dbReference type="PANTHER" id="PTHR11351:SF31">
    <property type="entry name" value="DESATURASE 1, ISOFORM A-RELATED"/>
    <property type="match status" value="1"/>
</dbReference>
<dbReference type="Proteomes" id="UP000237819">
    <property type="component" value="Unassembled WGS sequence"/>
</dbReference>
<comment type="caution">
    <text evidence="14">The sequence shown here is derived from an EMBL/GenBank/DDBJ whole genome shotgun (WGS) entry which is preliminary data.</text>
</comment>
<accession>A0A2S8GAW1</accession>
<feature type="domain" description="Fatty acid desaturase" evidence="13">
    <location>
        <begin position="55"/>
        <end position="285"/>
    </location>
</feature>
<dbReference type="OrthoDB" id="19906at2"/>
<keyword evidence="4 12" id="KW-0812">Transmembrane</keyword>
<dbReference type="PANTHER" id="PTHR11351">
    <property type="entry name" value="ACYL-COA DESATURASE"/>
    <property type="match status" value="1"/>
</dbReference>
<organism evidence="14 15">
    <name type="scientific">Blastopirellula marina</name>
    <dbReference type="NCBI Taxonomy" id="124"/>
    <lineage>
        <taxon>Bacteria</taxon>
        <taxon>Pseudomonadati</taxon>
        <taxon>Planctomycetota</taxon>
        <taxon>Planctomycetia</taxon>
        <taxon>Pirellulales</taxon>
        <taxon>Pirellulaceae</taxon>
        <taxon>Blastopirellula</taxon>
    </lineage>
</organism>
<dbReference type="AlphaFoldDB" id="A0A2S8GAW1"/>
<evidence type="ECO:0000256" key="6">
    <source>
        <dbReference type="ARBA" id="ARBA00022989"/>
    </source>
</evidence>
<keyword evidence="8" id="KW-0408">Iron</keyword>
<dbReference type="InterPro" id="IPR005804">
    <property type="entry name" value="FA_desaturase_dom"/>
</dbReference>
<evidence type="ECO:0000256" key="9">
    <source>
        <dbReference type="ARBA" id="ARBA00023098"/>
    </source>
</evidence>
<evidence type="ECO:0000256" key="10">
    <source>
        <dbReference type="ARBA" id="ARBA00023136"/>
    </source>
</evidence>
<keyword evidence="7" id="KW-0560">Oxidoreductase</keyword>
<comment type="subcellular location">
    <subcellularLocation>
        <location evidence="1">Membrane</location>
        <topology evidence="1">Multi-pass membrane protein</topology>
    </subcellularLocation>
</comment>
<feature type="transmembrane region" description="Helical" evidence="12">
    <location>
        <begin position="179"/>
        <end position="201"/>
    </location>
</feature>
<dbReference type="PRINTS" id="PR00075">
    <property type="entry name" value="FACDDSATRASE"/>
</dbReference>
<reference evidence="14 15" key="1">
    <citation type="submission" date="2018-02" db="EMBL/GenBank/DDBJ databases">
        <title>Comparative genomes isolates from brazilian mangrove.</title>
        <authorList>
            <person name="Araujo J.E."/>
            <person name="Taketani R.G."/>
            <person name="Silva M.C.P."/>
            <person name="Loureco M.V."/>
            <person name="Andreote F.D."/>
        </authorList>
    </citation>
    <scope>NUCLEOTIDE SEQUENCE [LARGE SCALE GENOMIC DNA]</scope>
    <source>
        <strain evidence="14 15">Nap-Phe MGV</strain>
    </source>
</reference>
<evidence type="ECO:0000256" key="12">
    <source>
        <dbReference type="SAM" id="Phobius"/>
    </source>
</evidence>
<evidence type="ECO:0000259" key="13">
    <source>
        <dbReference type="Pfam" id="PF00487"/>
    </source>
</evidence>
<keyword evidence="5" id="KW-0276">Fatty acid metabolism</keyword>